<feature type="coiled-coil region" evidence="1">
    <location>
        <begin position="160"/>
        <end position="230"/>
    </location>
</feature>
<name>A0A8C5JV44_JACJA</name>
<dbReference type="InterPro" id="IPR029236">
    <property type="entry name" value="DUF4618"/>
</dbReference>
<dbReference type="PANTHER" id="PTHR28574:SF1">
    <property type="entry name" value="RIKEN CDNA 6820408C15 GENE"/>
    <property type="match status" value="1"/>
</dbReference>
<keyword evidence="1" id="KW-0175">Coiled coil</keyword>
<accession>A0A8C5JV44</accession>
<evidence type="ECO:0000313" key="3">
    <source>
        <dbReference type="Proteomes" id="UP000694385"/>
    </source>
</evidence>
<dbReference type="AlphaFoldDB" id="A0A8C5JV44"/>
<dbReference type="Ensembl" id="ENSJJAT00000000418.1">
    <property type="protein sequence ID" value="ENSJJAP00000000388.1"/>
    <property type="gene ID" value="ENSJJAG00000000337.1"/>
</dbReference>
<reference evidence="2" key="2">
    <citation type="submission" date="2025-09" db="UniProtKB">
        <authorList>
            <consortium name="Ensembl"/>
        </authorList>
    </citation>
    <scope>IDENTIFICATION</scope>
</reference>
<keyword evidence="3" id="KW-1185">Reference proteome</keyword>
<evidence type="ECO:0000256" key="1">
    <source>
        <dbReference type="SAM" id="Coils"/>
    </source>
</evidence>
<organism evidence="2 3">
    <name type="scientific">Jaculus jaculus</name>
    <name type="common">Lesser Egyptian jerboa</name>
    <dbReference type="NCBI Taxonomy" id="51337"/>
    <lineage>
        <taxon>Eukaryota</taxon>
        <taxon>Metazoa</taxon>
        <taxon>Chordata</taxon>
        <taxon>Craniata</taxon>
        <taxon>Vertebrata</taxon>
        <taxon>Euteleostomi</taxon>
        <taxon>Mammalia</taxon>
        <taxon>Eutheria</taxon>
        <taxon>Euarchontoglires</taxon>
        <taxon>Glires</taxon>
        <taxon>Rodentia</taxon>
        <taxon>Myomorpha</taxon>
        <taxon>Dipodoidea</taxon>
        <taxon>Dipodidae</taxon>
        <taxon>Dipodinae</taxon>
        <taxon>Jaculus</taxon>
    </lineage>
</organism>
<protein>
    <submittedName>
        <fullName evidence="2">RIKEN cDNA 6820408C15 gene</fullName>
    </submittedName>
</protein>
<evidence type="ECO:0000313" key="2">
    <source>
        <dbReference type="Ensembl" id="ENSJJAP00000000388.1"/>
    </source>
</evidence>
<reference evidence="2" key="1">
    <citation type="submission" date="2025-08" db="UniProtKB">
        <authorList>
            <consortium name="Ensembl"/>
        </authorList>
    </citation>
    <scope>IDENTIFICATION</scope>
</reference>
<dbReference type="PANTHER" id="PTHR28574">
    <property type="entry name" value="RIKEN CDNA 6820408C15"/>
    <property type="match status" value="1"/>
</dbReference>
<dbReference type="GeneTree" id="ENSGT00390000003339"/>
<dbReference type="OMA" id="CNHEDFL"/>
<proteinExistence type="predicted"/>
<sequence length="343" mass="40291">CHTFAVSDPQFSPHTVLPKMKPSILPPLHQGTGHNKSKVKILSRIQSGIQNQATTAMKSPRGLRKKEQLHMGKMQAKVRLMRSMLRNQRTSLQDLLNHESFLSKLNQELIKTIEDMEESTGRNARAMLQQQGVLGNVIDILEYSNKKRVQQLRSELQQWEEKEEYKINGLQRQVDQMNAEIHQAHEEVGFLSTYMDHEYPVRSVRIASHKRQLQQAKDSQQDELDNLYEMRRSVLEYISNSIHQKKKSILRALMVKTQQPHEEMLLMKTRGSQQVRRCMVWFRELIEELNKEIPVLADEVERLQTELWEPRQIAFEDVLLHRPRCNPDMPVILRIPVEEQLPF</sequence>
<dbReference type="Pfam" id="PF15397">
    <property type="entry name" value="DUF4618"/>
    <property type="match status" value="1"/>
</dbReference>
<gene>
    <name evidence="2" type="primary">C8H20orf96</name>
</gene>
<dbReference type="Proteomes" id="UP000694385">
    <property type="component" value="Unassembled WGS sequence"/>
</dbReference>